<dbReference type="OrthoDB" id="3296416at2"/>
<evidence type="ECO:0000313" key="3">
    <source>
        <dbReference type="Proteomes" id="UP000265768"/>
    </source>
</evidence>
<keyword evidence="3" id="KW-1185">Reference proteome</keyword>
<proteinExistence type="predicted"/>
<feature type="domain" description="DUF397" evidence="1">
    <location>
        <begin position="9"/>
        <end position="60"/>
    </location>
</feature>
<comment type="caution">
    <text evidence="2">The sequence shown here is derived from an EMBL/GenBank/DDBJ whole genome shotgun (WGS) entry which is preliminary data.</text>
</comment>
<sequence length="83" mass="9282">MSHGSQDRVWVKSSYSGDSGGCVEVTVTEDGVSVRDSKNPGGAVLAYTDHEWDVFVRSVKEGEFDRERLAMMRQDSRTERNTP</sequence>
<dbReference type="AlphaFoldDB" id="A0A3A4AQD5"/>
<dbReference type="Pfam" id="PF04149">
    <property type="entry name" value="DUF397"/>
    <property type="match status" value="1"/>
</dbReference>
<accession>A0A3A4AQD5</accession>
<dbReference type="EMBL" id="QZEY01000007">
    <property type="protein sequence ID" value="RJL31271.1"/>
    <property type="molecule type" value="Genomic_DNA"/>
</dbReference>
<evidence type="ECO:0000313" key="2">
    <source>
        <dbReference type="EMBL" id="RJL31271.1"/>
    </source>
</evidence>
<dbReference type="RefSeq" id="WP_119927956.1">
    <property type="nucleotide sequence ID" value="NZ_QZEY01000007.1"/>
</dbReference>
<name>A0A3A4AQD5_9ACTN</name>
<gene>
    <name evidence="2" type="ORF">D5H75_19620</name>
</gene>
<reference evidence="2 3" key="1">
    <citation type="submission" date="2018-09" db="EMBL/GenBank/DDBJ databases">
        <title>YIM 75507 draft genome.</title>
        <authorList>
            <person name="Tang S."/>
            <person name="Feng Y."/>
        </authorList>
    </citation>
    <scope>NUCLEOTIDE SEQUENCE [LARGE SCALE GENOMIC DNA]</scope>
    <source>
        <strain evidence="2 3">YIM 75507</strain>
    </source>
</reference>
<dbReference type="Proteomes" id="UP000265768">
    <property type="component" value="Unassembled WGS sequence"/>
</dbReference>
<organism evidence="2 3">
    <name type="scientific">Bailinhaonella thermotolerans</name>
    <dbReference type="NCBI Taxonomy" id="1070861"/>
    <lineage>
        <taxon>Bacteria</taxon>
        <taxon>Bacillati</taxon>
        <taxon>Actinomycetota</taxon>
        <taxon>Actinomycetes</taxon>
        <taxon>Streptosporangiales</taxon>
        <taxon>Streptosporangiaceae</taxon>
        <taxon>Bailinhaonella</taxon>
    </lineage>
</organism>
<protein>
    <submittedName>
        <fullName evidence="2">DUF397 domain-containing protein</fullName>
    </submittedName>
</protein>
<dbReference type="InterPro" id="IPR007278">
    <property type="entry name" value="DUF397"/>
</dbReference>
<evidence type="ECO:0000259" key="1">
    <source>
        <dbReference type="Pfam" id="PF04149"/>
    </source>
</evidence>